<dbReference type="Proteomes" id="UP001482620">
    <property type="component" value="Unassembled WGS sequence"/>
</dbReference>
<protein>
    <submittedName>
        <fullName evidence="1">Uncharacterized protein</fullName>
    </submittedName>
</protein>
<keyword evidence="2" id="KW-1185">Reference proteome</keyword>
<sequence>MPQSELQILQETYLAQVLADGSSLPPSVSEPCSPLPSHAASGNLTRLSSCITVLPGSTSFFLNQAQPQLHLVFPVLVPVPLFIPVKINPFKLFSCLLSVSLQVGQSHKENNDDDI</sequence>
<gene>
    <name evidence="1" type="ORF">ILYODFUR_013583</name>
</gene>
<evidence type="ECO:0000313" key="1">
    <source>
        <dbReference type="EMBL" id="MEQ2251675.1"/>
    </source>
</evidence>
<accession>A0ABV0V4S9</accession>
<organism evidence="1 2">
    <name type="scientific">Ilyodon furcidens</name>
    <name type="common">goldbreast splitfin</name>
    <dbReference type="NCBI Taxonomy" id="33524"/>
    <lineage>
        <taxon>Eukaryota</taxon>
        <taxon>Metazoa</taxon>
        <taxon>Chordata</taxon>
        <taxon>Craniata</taxon>
        <taxon>Vertebrata</taxon>
        <taxon>Euteleostomi</taxon>
        <taxon>Actinopterygii</taxon>
        <taxon>Neopterygii</taxon>
        <taxon>Teleostei</taxon>
        <taxon>Neoteleostei</taxon>
        <taxon>Acanthomorphata</taxon>
        <taxon>Ovalentaria</taxon>
        <taxon>Atherinomorphae</taxon>
        <taxon>Cyprinodontiformes</taxon>
        <taxon>Goodeidae</taxon>
        <taxon>Ilyodon</taxon>
    </lineage>
</organism>
<proteinExistence type="predicted"/>
<name>A0ABV0V4S9_9TELE</name>
<evidence type="ECO:0000313" key="2">
    <source>
        <dbReference type="Proteomes" id="UP001482620"/>
    </source>
</evidence>
<reference evidence="1 2" key="1">
    <citation type="submission" date="2021-06" db="EMBL/GenBank/DDBJ databases">
        <authorList>
            <person name="Palmer J.M."/>
        </authorList>
    </citation>
    <scope>NUCLEOTIDE SEQUENCE [LARGE SCALE GENOMIC DNA]</scope>
    <source>
        <strain evidence="2">if_2019</strain>
        <tissue evidence="1">Muscle</tissue>
    </source>
</reference>
<dbReference type="EMBL" id="JAHRIQ010093794">
    <property type="protein sequence ID" value="MEQ2251675.1"/>
    <property type="molecule type" value="Genomic_DNA"/>
</dbReference>
<comment type="caution">
    <text evidence="1">The sequence shown here is derived from an EMBL/GenBank/DDBJ whole genome shotgun (WGS) entry which is preliminary data.</text>
</comment>